<accession>A0AAD6S6L8</accession>
<gene>
    <name evidence="3" type="ORF">C8F04DRAFT_1141729</name>
</gene>
<comment type="caution">
    <text evidence="3">The sequence shown here is derived from an EMBL/GenBank/DDBJ whole genome shotgun (WGS) entry which is preliminary data.</text>
</comment>
<feature type="chain" id="PRO_5042074652" evidence="2">
    <location>
        <begin position="32"/>
        <end position="73"/>
    </location>
</feature>
<feature type="signal peptide" evidence="2">
    <location>
        <begin position="1"/>
        <end position="31"/>
    </location>
</feature>
<evidence type="ECO:0000256" key="1">
    <source>
        <dbReference type="SAM" id="MobiDB-lite"/>
    </source>
</evidence>
<reference evidence="3" key="1">
    <citation type="submission" date="2023-03" db="EMBL/GenBank/DDBJ databases">
        <title>Massive genome expansion in bonnet fungi (Mycena s.s.) driven by repeated elements and novel gene families across ecological guilds.</title>
        <authorList>
            <consortium name="Lawrence Berkeley National Laboratory"/>
            <person name="Harder C.B."/>
            <person name="Miyauchi S."/>
            <person name="Viragh M."/>
            <person name="Kuo A."/>
            <person name="Thoen E."/>
            <person name="Andreopoulos B."/>
            <person name="Lu D."/>
            <person name="Skrede I."/>
            <person name="Drula E."/>
            <person name="Henrissat B."/>
            <person name="Morin E."/>
            <person name="Kohler A."/>
            <person name="Barry K."/>
            <person name="LaButti K."/>
            <person name="Morin E."/>
            <person name="Salamov A."/>
            <person name="Lipzen A."/>
            <person name="Mereny Z."/>
            <person name="Hegedus B."/>
            <person name="Baldrian P."/>
            <person name="Stursova M."/>
            <person name="Weitz H."/>
            <person name="Taylor A."/>
            <person name="Grigoriev I.V."/>
            <person name="Nagy L.G."/>
            <person name="Martin F."/>
            <person name="Kauserud H."/>
        </authorList>
    </citation>
    <scope>NUCLEOTIDE SEQUENCE</scope>
    <source>
        <strain evidence="3">CBHHK200</strain>
    </source>
</reference>
<proteinExistence type="predicted"/>
<organism evidence="3 4">
    <name type="scientific">Mycena alexandri</name>
    <dbReference type="NCBI Taxonomy" id="1745969"/>
    <lineage>
        <taxon>Eukaryota</taxon>
        <taxon>Fungi</taxon>
        <taxon>Dikarya</taxon>
        <taxon>Basidiomycota</taxon>
        <taxon>Agaricomycotina</taxon>
        <taxon>Agaricomycetes</taxon>
        <taxon>Agaricomycetidae</taxon>
        <taxon>Agaricales</taxon>
        <taxon>Marasmiineae</taxon>
        <taxon>Mycenaceae</taxon>
        <taxon>Mycena</taxon>
    </lineage>
</organism>
<dbReference type="Proteomes" id="UP001218188">
    <property type="component" value="Unassembled WGS sequence"/>
</dbReference>
<dbReference type="AlphaFoldDB" id="A0AAD6S6L8"/>
<dbReference type="EMBL" id="JARJCM010000240">
    <property type="protein sequence ID" value="KAJ7021161.1"/>
    <property type="molecule type" value="Genomic_DNA"/>
</dbReference>
<sequence length="73" mass="8237">MARLRLQPCLRLRAAMTLLSVSVWCPPLANQALEFARSADRDRPMRQAMRTTASTLRRSRGWEGPPTGGTLQR</sequence>
<protein>
    <submittedName>
        <fullName evidence="3">Uncharacterized protein</fullName>
    </submittedName>
</protein>
<keyword evidence="2" id="KW-0732">Signal</keyword>
<name>A0AAD6S6L8_9AGAR</name>
<keyword evidence="4" id="KW-1185">Reference proteome</keyword>
<evidence type="ECO:0000256" key="2">
    <source>
        <dbReference type="SAM" id="SignalP"/>
    </source>
</evidence>
<evidence type="ECO:0000313" key="3">
    <source>
        <dbReference type="EMBL" id="KAJ7021161.1"/>
    </source>
</evidence>
<feature type="region of interest" description="Disordered" evidence="1">
    <location>
        <begin position="40"/>
        <end position="73"/>
    </location>
</feature>
<evidence type="ECO:0000313" key="4">
    <source>
        <dbReference type="Proteomes" id="UP001218188"/>
    </source>
</evidence>